<gene>
    <name evidence="3" type="primary">LOC111121339</name>
</gene>
<dbReference type="OrthoDB" id="10598557at2759"/>
<evidence type="ECO:0000256" key="1">
    <source>
        <dbReference type="SAM" id="MobiDB-lite"/>
    </source>
</evidence>
<accession>A0A8B8CRB4</accession>
<proteinExistence type="predicted"/>
<protein>
    <submittedName>
        <fullName evidence="3">Uncharacterized protein LOC111121339 isoform X2</fullName>
    </submittedName>
</protein>
<feature type="region of interest" description="Disordered" evidence="1">
    <location>
        <begin position="91"/>
        <end position="124"/>
    </location>
</feature>
<keyword evidence="2" id="KW-1185">Reference proteome</keyword>
<reference evidence="3" key="1">
    <citation type="submission" date="2025-08" db="UniProtKB">
        <authorList>
            <consortium name="RefSeq"/>
        </authorList>
    </citation>
    <scope>IDENTIFICATION</scope>
    <source>
        <tissue evidence="3">Whole sample</tissue>
    </source>
</reference>
<evidence type="ECO:0000313" key="2">
    <source>
        <dbReference type="Proteomes" id="UP000694844"/>
    </source>
</evidence>
<feature type="compositionally biased region" description="Basic and acidic residues" evidence="1">
    <location>
        <begin position="115"/>
        <end position="124"/>
    </location>
</feature>
<dbReference type="AlphaFoldDB" id="A0A8B8CRB4"/>
<dbReference type="RefSeq" id="XP_022318280.1">
    <property type="nucleotide sequence ID" value="XM_022462572.1"/>
</dbReference>
<dbReference type="Proteomes" id="UP000694844">
    <property type="component" value="Chromosome 2"/>
</dbReference>
<name>A0A8B8CRB4_CRAVI</name>
<dbReference type="GeneID" id="111121339"/>
<sequence>MASDLCIIPTLHDIEKSVLDLSSQVRLQSAFLRDLIERVGEEEEADRGMDEVNGKIVLNENEAEKILERTSDLKEELEKFKLNLKNYQDFMKQSRNGGGHESRGNTDEPNDTFEDENKDKSKIDNDTIVAQPESHSEDIALRCSFHITSTSEDCSDYQEHEENCVTHDGMCSPLSSLSLTHKHKEG</sequence>
<evidence type="ECO:0000313" key="3">
    <source>
        <dbReference type="RefSeq" id="XP_022318280.1"/>
    </source>
</evidence>
<organism evidence="2 3">
    <name type="scientific">Crassostrea virginica</name>
    <name type="common">Eastern oyster</name>
    <dbReference type="NCBI Taxonomy" id="6565"/>
    <lineage>
        <taxon>Eukaryota</taxon>
        <taxon>Metazoa</taxon>
        <taxon>Spiralia</taxon>
        <taxon>Lophotrochozoa</taxon>
        <taxon>Mollusca</taxon>
        <taxon>Bivalvia</taxon>
        <taxon>Autobranchia</taxon>
        <taxon>Pteriomorphia</taxon>
        <taxon>Ostreida</taxon>
        <taxon>Ostreoidea</taxon>
        <taxon>Ostreidae</taxon>
        <taxon>Crassostrea</taxon>
    </lineage>
</organism>